<dbReference type="GO" id="GO:0007165">
    <property type="term" value="P:signal transduction"/>
    <property type="evidence" value="ECO:0007669"/>
    <property type="project" value="UniProtKB-KW"/>
</dbReference>
<evidence type="ECO:0000256" key="4">
    <source>
        <dbReference type="ARBA" id="ARBA00022692"/>
    </source>
</evidence>
<dbReference type="InterPro" id="IPR004117">
    <property type="entry name" value="7tm6_olfct_rcpt"/>
</dbReference>
<dbReference type="GO" id="GO:0004984">
    <property type="term" value="F:olfactory receptor activity"/>
    <property type="evidence" value="ECO:0007669"/>
    <property type="project" value="InterPro"/>
</dbReference>
<sequence>MNTEVTERFEYASKAYWGALGFTGLHAFLYEKPPKDNVLRWYAFRIVYIYFVFVHYPIFITMQFWGIVTAESHTLMQISFDISLLGYNIQNIIKLLIWMIRIKTVRSLRLNFSKFNVNKYRPKLSSWIIKRDAENALKFTGRCYWISYANLLFWVVLPTATAIINYSTYLAGYADWQENDFPRYSNTRFPFDLSQHRSRVIVSFLEVILFTLGFMSFQSMDMFFSVIIRMAQAQFSVLNSALFALDGELDKFWGTEVPVNDCRPPMEIHLIVQDHQRMIRYGVRLRKFLSPILGLETLNCITIICNMTIVASSQVSGGGEFLEVALAAFASSLVVITCLVVFFTFTSMTGQLKDAEESVFYAMYSSKWYERDVSHRKSIILMQKQAMTSRRIKMFGLGDMGRSTFIDGLRMVYTYYNFMQRFK</sequence>
<evidence type="ECO:0000256" key="2">
    <source>
        <dbReference type="ARBA" id="ARBA00022475"/>
    </source>
</evidence>
<evidence type="ECO:0000256" key="8">
    <source>
        <dbReference type="ARBA" id="ARBA00023170"/>
    </source>
</evidence>
<comment type="caution">
    <text evidence="10">Lacks conserved residue(s) required for the propagation of feature annotation.</text>
</comment>
<dbReference type="PANTHER" id="PTHR21137">
    <property type="entry name" value="ODORANT RECEPTOR"/>
    <property type="match status" value="1"/>
</dbReference>
<proteinExistence type="inferred from homology"/>
<keyword evidence="8 10" id="KW-0675">Receptor</keyword>
<keyword evidence="3 10" id="KW-0716">Sensory transduction</keyword>
<accession>A0A6A4K2X6</accession>
<evidence type="ECO:0000313" key="12">
    <source>
        <dbReference type="Proteomes" id="UP000466442"/>
    </source>
</evidence>
<dbReference type="PANTHER" id="PTHR21137:SF35">
    <property type="entry name" value="ODORANT RECEPTOR 19A-RELATED"/>
    <property type="match status" value="1"/>
</dbReference>
<feature type="transmembrane region" description="Helical" evidence="10">
    <location>
        <begin position="200"/>
        <end position="220"/>
    </location>
</feature>
<keyword evidence="7 10" id="KW-0472">Membrane</keyword>
<comment type="similarity">
    <text evidence="10">Belongs to the insect chemoreceptor superfamily. Heteromeric odorant receptor channel (TC 1.A.69) family.</text>
</comment>
<evidence type="ECO:0000256" key="10">
    <source>
        <dbReference type="RuleBase" id="RU351113"/>
    </source>
</evidence>
<dbReference type="Proteomes" id="UP000466442">
    <property type="component" value="Linkage Group LG5"/>
</dbReference>
<dbReference type="GO" id="GO:0005549">
    <property type="term" value="F:odorant binding"/>
    <property type="evidence" value="ECO:0007669"/>
    <property type="project" value="InterPro"/>
</dbReference>
<feature type="transmembrane region" description="Helical" evidence="10">
    <location>
        <begin position="42"/>
        <end position="66"/>
    </location>
</feature>
<evidence type="ECO:0000256" key="7">
    <source>
        <dbReference type="ARBA" id="ARBA00023136"/>
    </source>
</evidence>
<keyword evidence="2" id="KW-1003">Cell membrane</keyword>
<evidence type="ECO:0000256" key="3">
    <source>
        <dbReference type="ARBA" id="ARBA00022606"/>
    </source>
</evidence>
<evidence type="ECO:0000313" key="11">
    <source>
        <dbReference type="EMBL" id="KAF6210726.1"/>
    </source>
</evidence>
<comment type="subcellular location">
    <subcellularLocation>
        <location evidence="1 10">Cell membrane</location>
        <topology evidence="1 10">Multi-pass membrane protein</topology>
    </subcellularLocation>
</comment>
<feature type="transmembrane region" description="Helical" evidence="10">
    <location>
        <begin position="78"/>
        <end position="100"/>
    </location>
</feature>
<evidence type="ECO:0000256" key="9">
    <source>
        <dbReference type="ARBA" id="ARBA00023224"/>
    </source>
</evidence>
<dbReference type="Pfam" id="PF02949">
    <property type="entry name" value="7tm_6"/>
    <property type="match status" value="1"/>
</dbReference>
<keyword evidence="6 10" id="KW-1133">Transmembrane helix</keyword>
<dbReference type="GO" id="GO:0005886">
    <property type="term" value="C:plasma membrane"/>
    <property type="evidence" value="ECO:0007669"/>
    <property type="project" value="UniProtKB-SubCell"/>
</dbReference>
<feature type="transmembrane region" description="Helical" evidence="10">
    <location>
        <begin position="145"/>
        <end position="166"/>
    </location>
</feature>
<dbReference type="EMBL" id="WIXP02000005">
    <property type="protein sequence ID" value="KAF6210726.1"/>
    <property type="molecule type" value="Genomic_DNA"/>
</dbReference>
<keyword evidence="12" id="KW-1185">Reference proteome</keyword>
<protein>
    <recommendedName>
        <fullName evidence="10">Odorant receptor</fullName>
    </recommendedName>
</protein>
<keyword evidence="5 10" id="KW-0552">Olfaction</keyword>
<evidence type="ECO:0000256" key="6">
    <source>
        <dbReference type="ARBA" id="ARBA00022989"/>
    </source>
</evidence>
<keyword evidence="4 10" id="KW-0812">Transmembrane</keyword>
<dbReference type="OrthoDB" id="6597368at2759"/>
<comment type="caution">
    <text evidence="11">The sequence shown here is derived from an EMBL/GenBank/DDBJ whole genome shotgun (WGS) entry which is preliminary data.</text>
</comment>
<gene>
    <name evidence="11" type="ORF">GE061_013836</name>
</gene>
<evidence type="ECO:0000256" key="1">
    <source>
        <dbReference type="ARBA" id="ARBA00004651"/>
    </source>
</evidence>
<dbReference type="AlphaFoldDB" id="A0A6A4K2X6"/>
<feature type="transmembrane region" description="Helical" evidence="10">
    <location>
        <begin position="324"/>
        <end position="345"/>
    </location>
</feature>
<name>A0A6A4K2X6_APOLU</name>
<reference evidence="11" key="1">
    <citation type="journal article" date="2021" name="Mol. Ecol. Resour.">
        <title>Apolygus lucorum genome provides insights into omnivorousness and mesophyll feeding.</title>
        <authorList>
            <person name="Liu Y."/>
            <person name="Liu H."/>
            <person name="Wang H."/>
            <person name="Huang T."/>
            <person name="Liu B."/>
            <person name="Yang B."/>
            <person name="Yin L."/>
            <person name="Li B."/>
            <person name="Zhang Y."/>
            <person name="Zhang S."/>
            <person name="Jiang F."/>
            <person name="Zhang X."/>
            <person name="Ren Y."/>
            <person name="Wang B."/>
            <person name="Wang S."/>
            <person name="Lu Y."/>
            <person name="Wu K."/>
            <person name="Fan W."/>
            <person name="Wang G."/>
        </authorList>
    </citation>
    <scope>NUCLEOTIDE SEQUENCE</scope>
    <source>
        <strain evidence="11">12Hb</strain>
    </source>
</reference>
<keyword evidence="9 10" id="KW-0807">Transducer</keyword>
<organism evidence="11 12">
    <name type="scientific">Apolygus lucorum</name>
    <name type="common">Small green plant bug</name>
    <name type="synonym">Lygocoris lucorum</name>
    <dbReference type="NCBI Taxonomy" id="248454"/>
    <lineage>
        <taxon>Eukaryota</taxon>
        <taxon>Metazoa</taxon>
        <taxon>Ecdysozoa</taxon>
        <taxon>Arthropoda</taxon>
        <taxon>Hexapoda</taxon>
        <taxon>Insecta</taxon>
        <taxon>Pterygota</taxon>
        <taxon>Neoptera</taxon>
        <taxon>Paraneoptera</taxon>
        <taxon>Hemiptera</taxon>
        <taxon>Heteroptera</taxon>
        <taxon>Panheteroptera</taxon>
        <taxon>Cimicomorpha</taxon>
        <taxon>Miridae</taxon>
        <taxon>Mirini</taxon>
        <taxon>Apolygus</taxon>
    </lineage>
</organism>
<evidence type="ECO:0000256" key="5">
    <source>
        <dbReference type="ARBA" id="ARBA00022725"/>
    </source>
</evidence>
<feature type="transmembrane region" description="Helical" evidence="10">
    <location>
        <begin position="288"/>
        <end position="312"/>
    </location>
</feature>